<name>A0A7R8X2Y7_9CRUS</name>
<evidence type="ECO:0000313" key="2">
    <source>
        <dbReference type="Proteomes" id="UP000677054"/>
    </source>
</evidence>
<evidence type="ECO:0000313" key="1">
    <source>
        <dbReference type="EMBL" id="CAD7242742.1"/>
    </source>
</evidence>
<gene>
    <name evidence="1" type="ORF">DSTB1V02_LOCUS2694</name>
</gene>
<proteinExistence type="predicted"/>
<dbReference type="EMBL" id="CAJPEV010000312">
    <property type="protein sequence ID" value="CAG0883815.1"/>
    <property type="molecule type" value="Genomic_DNA"/>
</dbReference>
<dbReference type="AlphaFoldDB" id="A0A7R8X2Y7"/>
<reference evidence="1" key="1">
    <citation type="submission" date="2020-11" db="EMBL/GenBank/DDBJ databases">
        <authorList>
            <person name="Tran Van P."/>
        </authorList>
    </citation>
    <scope>NUCLEOTIDE SEQUENCE</scope>
</reference>
<organism evidence="1">
    <name type="scientific">Darwinula stevensoni</name>
    <dbReference type="NCBI Taxonomy" id="69355"/>
    <lineage>
        <taxon>Eukaryota</taxon>
        <taxon>Metazoa</taxon>
        <taxon>Ecdysozoa</taxon>
        <taxon>Arthropoda</taxon>
        <taxon>Crustacea</taxon>
        <taxon>Oligostraca</taxon>
        <taxon>Ostracoda</taxon>
        <taxon>Podocopa</taxon>
        <taxon>Podocopida</taxon>
        <taxon>Darwinulocopina</taxon>
        <taxon>Darwinuloidea</taxon>
        <taxon>Darwinulidae</taxon>
        <taxon>Darwinula</taxon>
    </lineage>
</organism>
<sequence length="55" mass="6345">MPIPFSSSIVSFSYKAATISPPPLRHLHLDPARRLHSTLRWESSYLCIPSYFSWP</sequence>
<accession>A0A7R8X2Y7</accession>
<keyword evidence="2" id="KW-1185">Reference proteome</keyword>
<protein>
    <submittedName>
        <fullName evidence="1">Uncharacterized protein</fullName>
    </submittedName>
</protein>
<dbReference type="EMBL" id="LR899829">
    <property type="protein sequence ID" value="CAD7242742.1"/>
    <property type="molecule type" value="Genomic_DNA"/>
</dbReference>
<dbReference type="Proteomes" id="UP000677054">
    <property type="component" value="Unassembled WGS sequence"/>
</dbReference>